<name>A0A9D1Z525_9FIRM</name>
<feature type="domain" description="Transcription regulator PadR N-terminal" evidence="1">
    <location>
        <begin position="16"/>
        <end position="85"/>
    </location>
</feature>
<organism evidence="2 3">
    <name type="scientific">Candidatus Intestinimonas merdavium</name>
    <dbReference type="NCBI Taxonomy" id="2838622"/>
    <lineage>
        <taxon>Bacteria</taxon>
        <taxon>Bacillati</taxon>
        <taxon>Bacillota</taxon>
        <taxon>Clostridia</taxon>
        <taxon>Eubacteriales</taxon>
        <taxon>Intestinimonas</taxon>
    </lineage>
</organism>
<dbReference type="PANTHER" id="PTHR33169:SF13">
    <property type="entry name" value="PADR-FAMILY TRANSCRIPTIONAL REGULATOR"/>
    <property type="match status" value="1"/>
</dbReference>
<dbReference type="InterPro" id="IPR005149">
    <property type="entry name" value="Tscrpt_reg_PadR_N"/>
</dbReference>
<dbReference type="Gene3D" id="1.10.10.10">
    <property type="entry name" value="Winged helix-like DNA-binding domain superfamily/Winged helix DNA-binding domain"/>
    <property type="match status" value="1"/>
</dbReference>
<dbReference type="InterPro" id="IPR052509">
    <property type="entry name" value="Metal_resp_DNA-bind_regulator"/>
</dbReference>
<dbReference type="AlphaFoldDB" id="A0A9D1Z525"/>
<dbReference type="InterPro" id="IPR036390">
    <property type="entry name" value="WH_DNA-bd_sf"/>
</dbReference>
<reference evidence="2" key="1">
    <citation type="journal article" date="2021" name="PeerJ">
        <title>Extensive microbial diversity within the chicken gut microbiome revealed by metagenomics and culture.</title>
        <authorList>
            <person name="Gilroy R."/>
            <person name="Ravi A."/>
            <person name="Getino M."/>
            <person name="Pursley I."/>
            <person name="Horton D.L."/>
            <person name="Alikhan N.F."/>
            <person name="Baker D."/>
            <person name="Gharbi K."/>
            <person name="Hall N."/>
            <person name="Watson M."/>
            <person name="Adriaenssens E.M."/>
            <person name="Foster-Nyarko E."/>
            <person name="Jarju S."/>
            <person name="Secka A."/>
            <person name="Antonio M."/>
            <person name="Oren A."/>
            <person name="Chaudhuri R.R."/>
            <person name="La Ragione R."/>
            <person name="Hildebrand F."/>
            <person name="Pallen M.J."/>
        </authorList>
    </citation>
    <scope>NUCLEOTIDE SEQUENCE</scope>
    <source>
        <strain evidence="2">CHK33-7979</strain>
    </source>
</reference>
<dbReference type="EMBL" id="DXCX01000100">
    <property type="protein sequence ID" value="HIY74224.1"/>
    <property type="molecule type" value="Genomic_DNA"/>
</dbReference>
<comment type="caution">
    <text evidence="2">The sequence shown here is derived from an EMBL/GenBank/DDBJ whole genome shotgun (WGS) entry which is preliminary data.</text>
</comment>
<dbReference type="Proteomes" id="UP000886824">
    <property type="component" value="Unassembled WGS sequence"/>
</dbReference>
<reference evidence="2" key="2">
    <citation type="submission" date="2021-04" db="EMBL/GenBank/DDBJ databases">
        <authorList>
            <person name="Gilroy R."/>
        </authorList>
    </citation>
    <scope>NUCLEOTIDE SEQUENCE</scope>
    <source>
        <strain evidence="2">CHK33-7979</strain>
    </source>
</reference>
<dbReference type="Pfam" id="PF03551">
    <property type="entry name" value="PadR"/>
    <property type="match status" value="1"/>
</dbReference>
<evidence type="ECO:0000313" key="2">
    <source>
        <dbReference type="EMBL" id="HIY74224.1"/>
    </source>
</evidence>
<evidence type="ECO:0000259" key="1">
    <source>
        <dbReference type="Pfam" id="PF03551"/>
    </source>
</evidence>
<evidence type="ECO:0000313" key="3">
    <source>
        <dbReference type="Proteomes" id="UP000886824"/>
    </source>
</evidence>
<proteinExistence type="predicted"/>
<gene>
    <name evidence="2" type="ORF">H9826_09685</name>
</gene>
<protein>
    <submittedName>
        <fullName evidence="2">PadR family transcriptional regulator</fullName>
    </submittedName>
</protein>
<dbReference type="PANTHER" id="PTHR33169">
    <property type="entry name" value="PADR-FAMILY TRANSCRIPTIONAL REGULATOR"/>
    <property type="match status" value="1"/>
</dbReference>
<accession>A0A9D1Z525</accession>
<dbReference type="InterPro" id="IPR036388">
    <property type="entry name" value="WH-like_DNA-bd_sf"/>
</dbReference>
<dbReference type="SUPFAM" id="SSF46785">
    <property type="entry name" value="Winged helix' DNA-binding domain"/>
    <property type="match status" value="1"/>
</dbReference>
<sequence length="105" mass="12079">MAKKSLESLTETMFYILMAFRRQALCGTEVARFVSQKTRGRVSMGPGTLYTILAKFQEEGFLEEVAVEGRKRTYRLTEAGDKRYQEEVARLRTCVADAESEEEWP</sequence>